<evidence type="ECO:0000313" key="4">
    <source>
        <dbReference type="Proteomes" id="UP000597444"/>
    </source>
</evidence>
<evidence type="ECO:0000256" key="1">
    <source>
        <dbReference type="SAM" id="MobiDB-lite"/>
    </source>
</evidence>
<keyword evidence="4" id="KW-1185">Reference proteome</keyword>
<organism evidence="3 4">
    <name type="scientific">Reticulibacter mediterranei</name>
    <dbReference type="NCBI Taxonomy" id="2778369"/>
    <lineage>
        <taxon>Bacteria</taxon>
        <taxon>Bacillati</taxon>
        <taxon>Chloroflexota</taxon>
        <taxon>Ktedonobacteria</taxon>
        <taxon>Ktedonobacterales</taxon>
        <taxon>Reticulibacteraceae</taxon>
        <taxon>Reticulibacter</taxon>
    </lineage>
</organism>
<dbReference type="Proteomes" id="UP000597444">
    <property type="component" value="Unassembled WGS sequence"/>
</dbReference>
<dbReference type="AlphaFoldDB" id="A0A8J3N2L8"/>
<dbReference type="RefSeq" id="WP_220203167.1">
    <property type="nucleotide sequence ID" value="NZ_BNJK01000001.1"/>
</dbReference>
<dbReference type="EMBL" id="BNJK01000001">
    <property type="protein sequence ID" value="GHO92327.1"/>
    <property type="molecule type" value="Genomic_DNA"/>
</dbReference>
<feature type="region of interest" description="Disordered" evidence="1">
    <location>
        <begin position="39"/>
        <end position="63"/>
    </location>
</feature>
<evidence type="ECO:0000313" key="3">
    <source>
        <dbReference type="EMBL" id="GHO92327.1"/>
    </source>
</evidence>
<evidence type="ECO:0000259" key="2">
    <source>
        <dbReference type="Pfam" id="PF10646"/>
    </source>
</evidence>
<comment type="caution">
    <text evidence="3">The sequence shown here is derived from an EMBL/GenBank/DDBJ whole genome shotgun (WGS) entry which is preliminary data.</text>
</comment>
<name>A0A8J3N2L8_9CHLR</name>
<reference evidence="3" key="1">
    <citation type="submission" date="2020-10" db="EMBL/GenBank/DDBJ databases">
        <title>Taxonomic study of unclassified bacteria belonging to the class Ktedonobacteria.</title>
        <authorList>
            <person name="Yabe S."/>
            <person name="Wang C.M."/>
            <person name="Zheng Y."/>
            <person name="Sakai Y."/>
            <person name="Cavaletti L."/>
            <person name="Monciardini P."/>
            <person name="Donadio S."/>
        </authorList>
    </citation>
    <scope>NUCLEOTIDE SEQUENCE</scope>
    <source>
        <strain evidence="3">ID150040</strain>
    </source>
</reference>
<sequence>MKDRQNTFYNYLFASKAFIVSSALLILALLLAACGSNTSSNPPAGSTSTPTTTATPTATATEPTAIAATTATTKMGNHHPIKVYFSKSPDSEHNFQAVYPVDRDSPTTAVATYAIQQLIAGPTSTEKNAGYYSELPKALNGPSSCSGADFTLVLDKKGTTDEPGTATLKFCRTLTSGGIGTDARIHTEIEKTLQQFPTIKKVVILTNEGHCFGDESGMDRCLQ</sequence>
<dbReference type="InterPro" id="IPR019606">
    <property type="entry name" value="GerMN"/>
</dbReference>
<proteinExistence type="predicted"/>
<protein>
    <recommendedName>
        <fullName evidence="2">GerMN domain-containing protein</fullName>
    </recommendedName>
</protein>
<gene>
    <name evidence="3" type="ORF">KSF_023750</name>
</gene>
<dbReference type="Pfam" id="PF10646">
    <property type="entry name" value="Germane"/>
    <property type="match status" value="1"/>
</dbReference>
<dbReference type="PROSITE" id="PS51257">
    <property type="entry name" value="PROKAR_LIPOPROTEIN"/>
    <property type="match status" value="1"/>
</dbReference>
<feature type="domain" description="GerMN" evidence="2">
    <location>
        <begin position="82"/>
        <end position="207"/>
    </location>
</feature>
<accession>A0A8J3N2L8</accession>